<protein>
    <submittedName>
        <fullName evidence="11">Calcium channel, voltage-dependent, beta 2b</fullName>
    </submittedName>
</protein>
<keyword evidence="2" id="KW-0728">SH3 domain</keyword>
<dbReference type="AlphaFoldDB" id="A0A3Q4HAX3"/>
<evidence type="ECO:0000313" key="11">
    <source>
        <dbReference type="Ensembl" id="ENSNBRP00000013772.1"/>
    </source>
</evidence>
<dbReference type="Gene3D" id="3.40.50.300">
    <property type="entry name" value="P-loop containing nucleotide triphosphate hydrolases"/>
    <property type="match status" value="1"/>
</dbReference>
<dbReference type="Bgee" id="ENSNBRG00000010645">
    <property type="expression patterns" value="Expressed in camera-type eye and 1 other cell type or tissue"/>
</dbReference>
<keyword evidence="12" id="KW-1185">Reference proteome</keyword>
<dbReference type="GO" id="GO:0005891">
    <property type="term" value="C:voltage-gated calcium channel complex"/>
    <property type="evidence" value="ECO:0007669"/>
    <property type="project" value="InterPro"/>
</dbReference>
<comment type="similarity">
    <text evidence="1">Belongs to the calcium channel beta subunit family.</text>
</comment>
<evidence type="ECO:0000256" key="6">
    <source>
        <dbReference type="ARBA" id="ARBA00022837"/>
    </source>
</evidence>
<evidence type="ECO:0000256" key="9">
    <source>
        <dbReference type="ARBA" id="ARBA00023303"/>
    </source>
</evidence>
<evidence type="ECO:0000313" key="12">
    <source>
        <dbReference type="Proteomes" id="UP000261580"/>
    </source>
</evidence>
<dbReference type="InterPro" id="IPR027417">
    <property type="entry name" value="P-loop_NTPase"/>
</dbReference>
<keyword evidence="4" id="KW-0597">Phosphoprotein</keyword>
<evidence type="ECO:0000259" key="10">
    <source>
        <dbReference type="SMART" id="SM00072"/>
    </source>
</evidence>
<dbReference type="FunFam" id="3.40.50.300:FF:000023">
    <property type="entry name" value="Voltage-dependent L-type calcium channel subunit beta-2"/>
    <property type="match status" value="1"/>
</dbReference>
<dbReference type="Proteomes" id="UP000261580">
    <property type="component" value="Unassembled WGS sequence"/>
</dbReference>
<keyword evidence="7" id="KW-0851">Voltage-gated channel</keyword>
<reference evidence="11" key="1">
    <citation type="submission" date="2025-08" db="UniProtKB">
        <authorList>
            <consortium name="Ensembl"/>
        </authorList>
    </citation>
    <scope>IDENTIFICATION</scope>
</reference>
<accession>A0A3Q4HAX3</accession>
<name>A0A3Q4HAX3_NEOBR</name>
<dbReference type="PRINTS" id="PR01626">
    <property type="entry name" value="LCACHANNELB"/>
</dbReference>
<feature type="domain" description="Guanylate kinase/L-type calcium channel beta subunit" evidence="10">
    <location>
        <begin position="43"/>
        <end position="224"/>
    </location>
</feature>
<evidence type="ECO:0000256" key="8">
    <source>
        <dbReference type="ARBA" id="ARBA00023065"/>
    </source>
</evidence>
<keyword evidence="3" id="KW-0813">Transport</keyword>
<evidence type="ECO:0000256" key="7">
    <source>
        <dbReference type="ARBA" id="ARBA00022882"/>
    </source>
</evidence>
<organism evidence="11 12">
    <name type="scientific">Neolamprologus brichardi</name>
    <name type="common">Fairy cichlid</name>
    <name type="synonym">Lamprologus brichardi</name>
    <dbReference type="NCBI Taxonomy" id="32507"/>
    <lineage>
        <taxon>Eukaryota</taxon>
        <taxon>Metazoa</taxon>
        <taxon>Chordata</taxon>
        <taxon>Craniata</taxon>
        <taxon>Vertebrata</taxon>
        <taxon>Euteleostomi</taxon>
        <taxon>Actinopterygii</taxon>
        <taxon>Neopterygii</taxon>
        <taxon>Teleostei</taxon>
        <taxon>Neoteleostei</taxon>
        <taxon>Acanthomorphata</taxon>
        <taxon>Ovalentaria</taxon>
        <taxon>Cichlomorphae</taxon>
        <taxon>Cichliformes</taxon>
        <taxon>Cichlidae</taxon>
        <taxon>African cichlids</taxon>
        <taxon>Pseudocrenilabrinae</taxon>
        <taxon>Lamprologini</taxon>
        <taxon>Neolamprologus</taxon>
    </lineage>
</organism>
<keyword evidence="9" id="KW-0407">Ion channel</keyword>
<sequence length="302" mass="33778">MCIQGSNNKYVFFFIHNNCGTFAILSFCTSSQSQVAMYDVVPTMRPVVLMGPSLKGLEVTDMMQKALFDFLKHRFEGRITITRVTADISLAKRSILNNPGKKALMDRSNTRSNLAQIQGEVERIFELARSLQLVILDADTVNHPMQVSKTSLAPILVYVKISSPKVLTRLIKTRGKSQTKHLNVQLVAADKLAQCPPEMFDVILDENQLSDACEHIADYLESYWRATHPPEMESANAVVAQLAENTLPASPTVIPVLKTQTSTEKNYKEKPDVKSSFHLISSHSSHVLERQLSVENKCLNCE</sequence>
<evidence type="ECO:0000256" key="2">
    <source>
        <dbReference type="ARBA" id="ARBA00022443"/>
    </source>
</evidence>
<evidence type="ECO:0000256" key="1">
    <source>
        <dbReference type="ARBA" id="ARBA00010836"/>
    </source>
</evidence>
<dbReference type="GeneTree" id="ENSGT00950000182837"/>
<keyword evidence="6" id="KW-0106">Calcium</keyword>
<evidence type="ECO:0000256" key="4">
    <source>
        <dbReference type="ARBA" id="ARBA00022553"/>
    </source>
</evidence>
<dbReference type="OMA" id="KTHADIG"/>
<dbReference type="PANTHER" id="PTHR11824">
    <property type="entry name" value="VOLTAGE-DEPENDENT CALCIUM CHANNEL BETA SUBUNIT"/>
    <property type="match status" value="1"/>
</dbReference>
<evidence type="ECO:0000256" key="5">
    <source>
        <dbReference type="ARBA" id="ARBA00022568"/>
    </source>
</evidence>
<evidence type="ECO:0000256" key="3">
    <source>
        <dbReference type="ARBA" id="ARBA00022448"/>
    </source>
</evidence>
<dbReference type="SUPFAM" id="SSF52540">
    <property type="entry name" value="P-loop containing nucleoside triphosphate hydrolases"/>
    <property type="match status" value="1"/>
</dbReference>
<dbReference type="InterPro" id="IPR000584">
    <property type="entry name" value="VDCC_L_bsu"/>
</dbReference>
<proteinExistence type="inferred from homology"/>
<dbReference type="GO" id="GO:0005245">
    <property type="term" value="F:voltage-gated calcium channel activity"/>
    <property type="evidence" value="ECO:0007669"/>
    <property type="project" value="InterPro"/>
</dbReference>
<dbReference type="STRING" id="32507.ENSNBRP00000013772"/>
<keyword evidence="8" id="KW-0406">Ion transport</keyword>
<dbReference type="Pfam" id="PF00625">
    <property type="entry name" value="Guanylate_kin"/>
    <property type="match status" value="1"/>
</dbReference>
<keyword evidence="5" id="KW-0109">Calcium transport</keyword>
<dbReference type="Ensembl" id="ENSNBRT00000014149.1">
    <property type="protein sequence ID" value="ENSNBRP00000013772.1"/>
    <property type="gene ID" value="ENSNBRG00000010645.1"/>
</dbReference>
<reference evidence="11" key="2">
    <citation type="submission" date="2025-09" db="UniProtKB">
        <authorList>
            <consortium name="Ensembl"/>
        </authorList>
    </citation>
    <scope>IDENTIFICATION</scope>
</reference>
<dbReference type="InterPro" id="IPR008145">
    <property type="entry name" value="GK/Ca_channel_bsu"/>
</dbReference>
<dbReference type="SMART" id="SM00072">
    <property type="entry name" value="GuKc"/>
    <property type="match status" value="1"/>
</dbReference>